<name>A0A6I3SFH5_HELMO</name>
<gene>
    <name evidence="2" type="ORF">GJ688_02530</name>
</gene>
<evidence type="ECO:0000256" key="1">
    <source>
        <dbReference type="SAM" id="Phobius"/>
    </source>
</evidence>
<dbReference type="Proteomes" id="UP000430670">
    <property type="component" value="Unassembled WGS sequence"/>
</dbReference>
<accession>A0A6I3SFH5</accession>
<dbReference type="AlphaFoldDB" id="A0A6I3SFH5"/>
<dbReference type="EMBL" id="WNKU01000002">
    <property type="protein sequence ID" value="MTV47860.1"/>
    <property type="molecule type" value="Genomic_DNA"/>
</dbReference>
<evidence type="ECO:0008006" key="4">
    <source>
        <dbReference type="Google" id="ProtNLM"/>
    </source>
</evidence>
<keyword evidence="3" id="KW-1185">Reference proteome</keyword>
<evidence type="ECO:0000313" key="3">
    <source>
        <dbReference type="Proteomes" id="UP000430670"/>
    </source>
</evidence>
<sequence length="76" mass="7907">MFESSVIVGIIVALGQLAKNYIDVKYIPALSLVLGILGGIFLMPADTLQTGITNGLIAGLSACGLYDVSKSIHTVQ</sequence>
<keyword evidence="1" id="KW-0472">Membrane</keyword>
<dbReference type="RefSeq" id="WP_155474981.1">
    <property type="nucleotide sequence ID" value="NZ_WNKU01000002.1"/>
</dbReference>
<keyword evidence="1" id="KW-1133">Transmembrane helix</keyword>
<feature type="transmembrane region" description="Helical" evidence="1">
    <location>
        <begin position="26"/>
        <end position="45"/>
    </location>
</feature>
<proteinExistence type="predicted"/>
<organism evidence="2 3">
    <name type="scientific">Heliobacterium mobile</name>
    <name type="common">Heliobacillus mobilis</name>
    <dbReference type="NCBI Taxonomy" id="28064"/>
    <lineage>
        <taxon>Bacteria</taxon>
        <taxon>Bacillati</taxon>
        <taxon>Bacillota</taxon>
        <taxon>Clostridia</taxon>
        <taxon>Eubacteriales</taxon>
        <taxon>Heliobacteriaceae</taxon>
        <taxon>Heliobacterium</taxon>
    </lineage>
</organism>
<evidence type="ECO:0000313" key="2">
    <source>
        <dbReference type="EMBL" id="MTV47860.1"/>
    </source>
</evidence>
<dbReference type="OrthoDB" id="1730036at2"/>
<keyword evidence="1" id="KW-0812">Transmembrane</keyword>
<comment type="caution">
    <text evidence="2">The sequence shown here is derived from an EMBL/GenBank/DDBJ whole genome shotgun (WGS) entry which is preliminary data.</text>
</comment>
<reference evidence="2 3" key="1">
    <citation type="submission" date="2019-11" db="EMBL/GenBank/DDBJ databases">
        <title>Whole-genome sequence of a the green, strictly anaerobic photosynthetic bacterium Heliobacillus mobilis DSM 6151.</title>
        <authorList>
            <person name="Kyndt J.A."/>
            <person name="Meyer T.E."/>
        </authorList>
    </citation>
    <scope>NUCLEOTIDE SEQUENCE [LARGE SCALE GENOMIC DNA]</scope>
    <source>
        <strain evidence="2 3">DSM 6151</strain>
    </source>
</reference>
<protein>
    <recommendedName>
        <fullName evidence="4">Holin</fullName>
    </recommendedName>
</protein>